<gene>
    <name evidence="5" type="ORF">BJY01DRAFT_264058</name>
</gene>
<dbReference type="SUPFAM" id="SSF51905">
    <property type="entry name" value="FAD/NAD(P)-binding domain"/>
    <property type="match status" value="1"/>
</dbReference>
<keyword evidence="1" id="KW-0285">Flavoprotein</keyword>
<organism evidence="5 6">
    <name type="scientific">Aspergillus pseudoustus</name>
    <dbReference type="NCBI Taxonomy" id="1810923"/>
    <lineage>
        <taxon>Eukaryota</taxon>
        <taxon>Fungi</taxon>
        <taxon>Dikarya</taxon>
        <taxon>Ascomycota</taxon>
        <taxon>Pezizomycotina</taxon>
        <taxon>Eurotiomycetes</taxon>
        <taxon>Eurotiomycetidae</taxon>
        <taxon>Eurotiales</taxon>
        <taxon>Aspergillaceae</taxon>
        <taxon>Aspergillus</taxon>
        <taxon>Aspergillus subgen. Nidulantes</taxon>
    </lineage>
</organism>
<dbReference type="InterPro" id="IPR020946">
    <property type="entry name" value="Flavin_mOase-like"/>
</dbReference>
<dbReference type="EMBL" id="JBFXLU010000083">
    <property type="protein sequence ID" value="KAL2844163.1"/>
    <property type="molecule type" value="Genomic_DNA"/>
</dbReference>
<dbReference type="Pfam" id="PF13450">
    <property type="entry name" value="NAD_binding_8"/>
    <property type="match status" value="1"/>
</dbReference>
<dbReference type="Gene3D" id="3.50.50.60">
    <property type="entry name" value="FAD/NAD(P)-binding domain"/>
    <property type="match status" value="2"/>
</dbReference>
<proteinExistence type="predicted"/>
<dbReference type="PANTHER" id="PTHR43539">
    <property type="entry name" value="FLAVIN-BINDING MONOOXYGENASE-LIKE PROTEIN (AFU_ORTHOLOGUE AFUA_4G09220)"/>
    <property type="match status" value="1"/>
</dbReference>
<sequence length="629" mass="69829">MAQLTKIEPGSFNTPIGTFPATCTSNNIDAYAVATDIVDRLNAALAASDIPAITSLFLETGFWRDHLCLTWDFHTAKGRESIANLLNSGTLIKSIDIDRSTSFREPQVTAIDAIGDVMGIQFFITVTTPIGAGRGVVRLAEPSPGRWEIYTIYTALSSITGHEEKTYSNRPFGAAHGAVPDRRNWQDRRTAEQNLTPTPTTTSNNEDNEPAVVILGGGQSGLSIAARLKMLGVRTLIIDAEDRIGDNWRRRYHQLVLHDPVWFDHMPYLPFPANWPIFTPKDKLAEFFECYAALLELDVWTRTTLRASRWSEEEGRWTLEVVRRSGDGGNVVEERVLRPSHVIQATGHSGEKNLPLFKGVEAFQGRRVCHSAEFHGAEPANGEGKKAVVVGSCNSAHDIAQDYYEKGYEVTMVQRSSTCVISSKAIVDIGLKGLYEEHGPPVEDSDLFLYSIPSEQFKAQQVRITALENEHDKELLEGLERAGFKVDRGPDNAGLLMKYWQRGGGYTIEVGAGRLIVEGKIKVKQGQEIAEITATGVRFGDGSELHADEIVFATGYQNMHTQTRQIFGDEVADRVASVWGLDEEGEFRTMWQRTGHPGFWFMGGNLALCRYFSRLLALQILGIEQGLHK</sequence>
<reference evidence="5 6" key="1">
    <citation type="submission" date="2024-07" db="EMBL/GenBank/DDBJ databases">
        <title>Section-level genome sequencing and comparative genomics of Aspergillus sections Usti and Cavernicolus.</title>
        <authorList>
            <consortium name="Lawrence Berkeley National Laboratory"/>
            <person name="Nybo J.L."/>
            <person name="Vesth T.C."/>
            <person name="Theobald S."/>
            <person name="Frisvad J.C."/>
            <person name="Larsen T.O."/>
            <person name="Kjaerboelling I."/>
            <person name="Rothschild-Mancinelli K."/>
            <person name="Lyhne E.K."/>
            <person name="Kogle M.E."/>
            <person name="Barry K."/>
            <person name="Clum A."/>
            <person name="Na H."/>
            <person name="Ledsgaard L."/>
            <person name="Lin J."/>
            <person name="Lipzen A."/>
            <person name="Kuo A."/>
            <person name="Riley R."/>
            <person name="Mondo S."/>
            <person name="Labutti K."/>
            <person name="Haridas S."/>
            <person name="Pangalinan J."/>
            <person name="Salamov A.A."/>
            <person name="Simmons B.A."/>
            <person name="Magnuson J.K."/>
            <person name="Chen J."/>
            <person name="Drula E."/>
            <person name="Henrissat B."/>
            <person name="Wiebenga A."/>
            <person name="Lubbers R.J."/>
            <person name="Gomes A.C."/>
            <person name="Makela M.R."/>
            <person name="Stajich J."/>
            <person name="Grigoriev I.V."/>
            <person name="Mortensen U.H."/>
            <person name="De Vries R.P."/>
            <person name="Baker S.E."/>
            <person name="Andersen M.R."/>
        </authorList>
    </citation>
    <scope>NUCLEOTIDE SEQUENCE [LARGE SCALE GENOMIC DNA]</scope>
    <source>
        <strain evidence="5 6">CBS 123904</strain>
    </source>
</reference>
<comment type="caution">
    <text evidence="5">The sequence shown here is derived from an EMBL/GenBank/DDBJ whole genome shotgun (WGS) entry which is preliminary data.</text>
</comment>
<evidence type="ECO:0008006" key="7">
    <source>
        <dbReference type="Google" id="ProtNLM"/>
    </source>
</evidence>
<keyword evidence="3" id="KW-0560">Oxidoreductase</keyword>
<evidence type="ECO:0000313" key="5">
    <source>
        <dbReference type="EMBL" id="KAL2844163.1"/>
    </source>
</evidence>
<evidence type="ECO:0000256" key="1">
    <source>
        <dbReference type="ARBA" id="ARBA00022630"/>
    </source>
</evidence>
<keyword evidence="6" id="KW-1185">Reference proteome</keyword>
<name>A0ABR4JVS8_9EURO</name>
<dbReference type="PANTHER" id="PTHR43539:SF68">
    <property type="entry name" value="FLAVIN-BINDING MONOOXYGENASE-LIKE PROTEIN (AFU_ORTHOLOGUE AFUA_4G09220)"/>
    <property type="match status" value="1"/>
</dbReference>
<evidence type="ECO:0000256" key="2">
    <source>
        <dbReference type="ARBA" id="ARBA00022827"/>
    </source>
</evidence>
<dbReference type="Pfam" id="PF00743">
    <property type="entry name" value="FMO-like"/>
    <property type="match status" value="1"/>
</dbReference>
<feature type="region of interest" description="Disordered" evidence="4">
    <location>
        <begin position="167"/>
        <end position="186"/>
    </location>
</feature>
<accession>A0ABR4JVS8</accession>
<evidence type="ECO:0000313" key="6">
    <source>
        <dbReference type="Proteomes" id="UP001610446"/>
    </source>
</evidence>
<evidence type="ECO:0000256" key="4">
    <source>
        <dbReference type="SAM" id="MobiDB-lite"/>
    </source>
</evidence>
<keyword evidence="2" id="KW-0274">FAD</keyword>
<evidence type="ECO:0000256" key="3">
    <source>
        <dbReference type="ARBA" id="ARBA00023002"/>
    </source>
</evidence>
<dbReference type="InterPro" id="IPR050982">
    <property type="entry name" value="Auxin_biosynth/cation_transpt"/>
</dbReference>
<dbReference type="Proteomes" id="UP001610446">
    <property type="component" value="Unassembled WGS sequence"/>
</dbReference>
<protein>
    <recommendedName>
        <fullName evidence="7">FAD/NAD(P)-binding domain-containing protein</fullName>
    </recommendedName>
</protein>
<dbReference type="InterPro" id="IPR036188">
    <property type="entry name" value="FAD/NAD-bd_sf"/>
</dbReference>